<reference evidence="2" key="1">
    <citation type="submission" date="2014-09" db="EMBL/GenBank/DDBJ databases">
        <authorList>
            <person name="Mudge J."/>
            <person name="Ramaraj T."/>
            <person name="Lindquist I.E."/>
            <person name="Bharti A.K."/>
            <person name="Sundararajan A."/>
            <person name="Cameron C.T."/>
            <person name="Woodward J.E."/>
            <person name="May G.D."/>
            <person name="Brubaker C."/>
            <person name="Broadhvest J."/>
            <person name="Wilkins T.A."/>
        </authorList>
    </citation>
    <scope>NUCLEOTIDE SEQUENCE</scope>
    <source>
        <strain evidence="2">cv. AKA8401</strain>
    </source>
</reference>
<sequence length="14" mass="1765">MYIGMCENFMFEFC</sequence>
<keyword evidence="2" id="KW-1185">Reference proteome</keyword>
<name>A0A0B0P5N7_GOSAR</name>
<evidence type="ECO:0000313" key="1">
    <source>
        <dbReference type="EMBL" id="KHG22058.1"/>
    </source>
</evidence>
<dbReference type="Proteomes" id="UP000032142">
    <property type="component" value="Unassembled WGS sequence"/>
</dbReference>
<accession>A0A0B0P5N7</accession>
<evidence type="ECO:0000313" key="2">
    <source>
        <dbReference type="Proteomes" id="UP000032142"/>
    </source>
</evidence>
<gene>
    <name evidence="1" type="ORF">F383_05213</name>
</gene>
<protein>
    <submittedName>
        <fullName evidence="1">Uncharacterized protein</fullName>
    </submittedName>
</protein>
<dbReference type="EMBL" id="KN420485">
    <property type="protein sequence ID" value="KHG22058.1"/>
    <property type="molecule type" value="Genomic_DNA"/>
</dbReference>
<organism evidence="1 2">
    <name type="scientific">Gossypium arboreum</name>
    <name type="common">Tree cotton</name>
    <name type="synonym">Gossypium nanking</name>
    <dbReference type="NCBI Taxonomy" id="29729"/>
    <lineage>
        <taxon>Eukaryota</taxon>
        <taxon>Viridiplantae</taxon>
        <taxon>Streptophyta</taxon>
        <taxon>Embryophyta</taxon>
        <taxon>Tracheophyta</taxon>
        <taxon>Spermatophyta</taxon>
        <taxon>Magnoliopsida</taxon>
        <taxon>eudicotyledons</taxon>
        <taxon>Gunneridae</taxon>
        <taxon>Pentapetalae</taxon>
        <taxon>rosids</taxon>
        <taxon>malvids</taxon>
        <taxon>Malvales</taxon>
        <taxon>Malvaceae</taxon>
        <taxon>Malvoideae</taxon>
        <taxon>Gossypium</taxon>
    </lineage>
</organism>
<proteinExistence type="predicted"/>